<organism evidence="2">
    <name type="scientific">Arundo donax</name>
    <name type="common">Giant reed</name>
    <name type="synonym">Donax arundinaceus</name>
    <dbReference type="NCBI Taxonomy" id="35708"/>
    <lineage>
        <taxon>Eukaryota</taxon>
        <taxon>Viridiplantae</taxon>
        <taxon>Streptophyta</taxon>
        <taxon>Embryophyta</taxon>
        <taxon>Tracheophyta</taxon>
        <taxon>Spermatophyta</taxon>
        <taxon>Magnoliopsida</taxon>
        <taxon>Liliopsida</taxon>
        <taxon>Poales</taxon>
        <taxon>Poaceae</taxon>
        <taxon>PACMAD clade</taxon>
        <taxon>Arundinoideae</taxon>
        <taxon>Arundineae</taxon>
        <taxon>Arundo</taxon>
    </lineage>
</organism>
<reference evidence="2" key="1">
    <citation type="submission" date="2014-09" db="EMBL/GenBank/DDBJ databases">
        <authorList>
            <person name="Magalhaes I.L.F."/>
            <person name="Oliveira U."/>
            <person name="Santos F.R."/>
            <person name="Vidigal T.H.D.A."/>
            <person name="Brescovit A.D."/>
            <person name="Santos A.J."/>
        </authorList>
    </citation>
    <scope>NUCLEOTIDE SEQUENCE</scope>
    <source>
        <tissue evidence="2">Shoot tissue taken approximately 20 cm above the soil surface</tissue>
    </source>
</reference>
<reference evidence="2" key="2">
    <citation type="journal article" date="2015" name="Data Brief">
        <title>Shoot transcriptome of the giant reed, Arundo donax.</title>
        <authorList>
            <person name="Barrero R.A."/>
            <person name="Guerrero F.D."/>
            <person name="Moolhuijzen P."/>
            <person name="Goolsby J.A."/>
            <person name="Tidwell J."/>
            <person name="Bellgard S.E."/>
            <person name="Bellgard M.I."/>
        </authorList>
    </citation>
    <scope>NUCLEOTIDE SEQUENCE</scope>
    <source>
        <tissue evidence="2">Shoot tissue taken approximately 20 cm above the soil surface</tissue>
    </source>
</reference>
<accession>A0A0A8XXR1</accession>
<feature type="transmembrane region" description="Helical" evidence="1">
    <location>
        <begin position="61"/>
        <end position="82"/>
    </location>
</feature>
<protein>
    <submittedName>
        <fullName evidence="2">Uncharacterized protein</fullName>
    </submittedName>
</protein>
<dbReference type="EMBL" id="GBRH01280435">
    <property type="protein sequence ID" value="JAD17460.1"/>
    <property type="molecule type" value="Transcribed_RNA"/>
</dbReference>
<sequence>MIRDSAMGVLCSACLGLGSSDLLTGPSCSSIIGMALNYALADRYCDIGSLRNRLELGDSGMVLVMVILLFFFAGIYVIYLLFTINVSF</sequence>
<keyword evidence="1" id="KW-0472">Membrane</keyword>
<evidence type="ECO:0000256" key="1">
    <source>
        <dbReference type="SAM" id="Phobius"/>
    </source>
</evidence>
<keyword evidence="1" id="KW-1133">Transmembrane helix</keyword>
<name>A0A0A8XXR1_ARUDO</name>
<keyword evidence="1" id="KW-0812">Transmembrane</keyword>
<dbReference type="AlphaFoldDB" id="A0A0A8XXR1"/>
<evidence type="ECO:0000313" key="2">
    <source>
        <dbReference type="EMBL" id="JAD17460.1"/>
    </source>
</evidence>
<proteinExistence type="predicted"/>